<dbReference type="AlphaFoldDB" id="A0A238ZYI3"/>
<name>A0A238ZYI3_9ACTN</name>
<dbReference type="Gene3D" id="3.90.1150.10">
    <property type="entry name" value="Aspartate Aminotransferase, domain 1"/>
    <property type="match status" value="1"/>
</dbReference>
<dbReference type="PANTHER" id="PTHR30244:SF36">
    <property type="entry name" value="3-OXO-GLUCOSE-6-PHOSPHATE:GLUTAMATE AMINOTRANSFERASE"/>
    <property type="match status" value="1"/>
</dbReference>
<organism evidence="6 7">
    <name type="scientific">Geodermatophilus saharensis</name>
    <dbReference type="NCBI Taxonomy" id="1137994"/>
    <lineage>
        <taxon>Bacteria</taxon>
        <taxon>Bacillati</taxon>
        <taxon>Actinomycetota</taxon>
        <taxon>Actinomycetes</taxon>
        <taxon>Geodermatophilales</taxon>
        <taxon>Geodermatophilaceae</taxon>
        <taxon>Geodermatophilus</taxon>
    </lineage>
</organism>
<evidence type="ECO:0000313" key="6">
    <source>
        <dbReference type="EMBL" id="SNR87713.1"/>
    </source>
</evidence>
<feature type="modified residue" description="N6-(pyridoxal phosphate)lysine" evidence="4">
    <location>
        <position position="187"/>
    </location>
</feature>
<dbReference type="OrthoDB" id="9804264at2"/>
<dbReference type="InterPro" id="IPR015421">
    <property type="entry name" value="PyrdxlP-dep_Trfase_major"/>
</dbReference>
<evidence type="ECO:0000256" key="1">
    <source>
        <dbReference type="ARBA" id="ARBA00022898"/>
    </source>
</evidence>
<feature type="active site" description="Proton acceptor" evidence="3">
    <location>
        <position position="187"/>
    </location>
</feature>
<dbReference type="GO" id="GO:0008483">
    <property type="term" value="F:transaminase activity"/>
    <property type="evidence" value="ECO:0007669"/>
    <property type="project" value="TreeGrafter"/>
</dbReference>
<evidence type="ECO:0000313" key="7">
    <source>
        <dbReference type="Proteomes" id="UP000198386"/>
    </source>
</evidence>
<dbReference type="InterPro" id="IPR015422">
    <property type="entry name" value="PyrdxlP-dep_Trfase_small"/>
</dbReference>
<dbReference type="PIRSF" id="PIRSF000390">
    <property type="entry name" value="PLP_StrS"/>
    <property type="match status" value="1"/>
</dbReference>
<dbReference type="RefSeq" id="WP_089402199.1">
    <property type="nucleotide sequence ID" value="NZ_FZOH01000001.1"/>
</dbReference>
<gene>
    <name evidence="6" type="ORF">SAMN04488107_0395</name>
</gene>
<dbReference type="PANTHER" id="PTHR30244">
    <property type="entry name" value="TRANSAMINASE"/>
    <property type="match status" value="1"/>
</dbReference>
<evidence type="ECO:0000256" key="4">
    <source>
        <dbReference type="PIRSR" id="PIRSR000390-2"/>
    </source>
</evidence>
<dbReference type="InterPro" id="IPR000653">
    <property type="entry name" value="DegT/StrS_aminotransferase"/>
</dbReference>
<dbReference type="CDD" id="cd00616">
    <property type="entry name" value="AHBA_syn"/>
    <property type="match status" value="1"/>
</dbReference>
<comment type="similarity">
    <text evidence="2 5">Belongs to the DegT/DnrJ/EryC1 family.</text>
</comment>
<accession>A0A238ZYI3</accession>
<keyword evidence="7" id="KW-1185">Reference proteome</keyword>
<dbReference type="Pfam" id="PF01041">
    <property type="entry name" value="DegT_DnrJ_EryC1"/>
    <property type="match status" value="1"/>
</dbReference>
<dbReference type="Gene3D" id="3.40.640.10">
    <property type="entry name" value="Type I PLP-dependent aspartate aminotransferase-like (Major domain)"/>
    <property type="match status" value="1"/>
</dbReference>
<dbReference type="GO" id="GO:0030170">
    <property type="term" value="F:pyridoxal phosphate binding"/>
    <property type="evidence" value="ECO:0007669"/>
    <property type="project" value="TreeGrafter"/>
</dbReference>
<reference evidence="7" key="1">
    <citation type="submission" date="2017-06" db="EMBL/GenBank/DDBJ databases">
        <authorList>
            <person name="Varghese N."/>
            <person name="Submissions S."/>
        </authorList>
    </citation>
    <scope>NUCLEOTIDE SEQUENCE [LARGE SCALE GENOMIC DNA]</scope>
    <source>
        <strain evidence="7">DSM 45423</strain>
    </source>
</reference>
<proteinExistence type="inferred from homology"/>
<evidence type="ECO:0000256" key="2">
    <source>
        <dbReference type="ARBA" id="ARBA00037999"/>
    </source>
</evidence>
<sequence>MGEVPLNDLGRGVAALAPALRSAIDDVLTSGWYVLGPQHDAFEREFAAAVGAGHCVGVGNGTDALELALIGVGCRPGDEVVTAANAGMYTTTAALKAGLVPRFADVDPATLLLTAATVEPVLTPSTRAVAVTHLYGRLADVGPLRELCRSAGVALVEDCAQAAGAVGTDGPAGSLADAAAFSFFPTKNLGALGDGGAVTTGDADLAARLRSLRQYGWSAKYTATLPHGRNSRLDELQAAVLRVRLPHLAGWNARRREVVARYAEVLGEGPRRMVHGRDAASPAHVGHLAVMTTPHRDADRAALAAAGIRTDVHYPVPDHRQPVLAGTTGGVSLPVTERAAGQVLTLPCFAELTDAEVDRVCDALRLL</sequence>
<dbReference type="InterPro" id="IPR015424">
    <property type="entry name" value="PyrdxlP-dep_Trfase"/>
</dbReference>
<evidence type="ECO:0000256" key="5">
    <source>
        <dbReference type="RuleBase" id="RU004508"/>
    </source>
</evidence>
<dbReference type="Proteomes" id="UP000198386">
    <property type="component" value="Unassembled WGS sequence"/>
</dbReference>
<protein>
    <submittedName>
        <fullName evidence="6">dTDP-4-amino-4,6-dideoxygalactose transaminase</fullName>
    </submittedName>
</protein>
<keyword evidence="1 4" id="KW-0663">Pyridoxal phosphate</keyword>
<dbReference type="SUPFAM" id="SSF53383">
    <property type="entry name" value="PLP-dependent transferases"/>
    <property type="match status" value="1"/>
</dbReference>
<evidence type="ECO:0000256" key="3">
    <source>
        <dbReference type="PIRSR" id="PIRSR000390-1"/>
    </source>
</evidence>
<dbReference type="EMBL" id="FZOH01000001">
    <property type="protein sequence ID" value="SNR87713.1"/>
    <property type="molecule type" value="Genomic_DNA"/>
</dbReference>
<dbReference type="GO" id="GO:0000271">
    <property type="term" value="P:polysaccharide biosynthetic process"/>
    <property type="evidence" value="ECO:0007669"/>
    <property type="project" value="TreeGrafter"/>
</dbReference>